<accession>A0AAU6R673</accession>
<name>A0AAU6R673_9CAUD</name>
<dbReference type="EMBL" id="OR756649">
    <property type="protein sequence ID" value="WZE63448.1"/>
    <property type="molecule type" value="Genomic_DNA"/>
</dbReference>
<evidence type="ECO:0000313" key="1">
    <source>
        <dbReference type="EMBL" id="WZE63448.1"/>
    </source>
</evidence>
<protein>
    <submittedName>
        <fullName evidence="1">Uncharacterized protein</fullName>
    </submittedName>
</protein>
<organism evidence="1">
    <name type="scientific">Micrococcus phage Kurnik</name>
    <dbReference type="NCBI Taxonomy" id="3092208"/>
    <lineage>
        <taxon>Viruses</taxon>
        <taxon>Duplodnaviria</taxon>
        <taxon>Heunggongvirae</taxon>
        <taxon>Uroviricota</taxon>
        <taxon>Caudoviricetes</taxon>
    </lineage>
</organism>
<proteinExistence type="predicted"/>
<sequence length="208" mass="23944">MAEWVPPLITIVAPIVGGTLLATVPSLREAVKEMFFTLLDELRIETPSQRRHRKGRAAVEAYRASLVDYFKDKSKRRWEAFVEWDQRYIDLVGPRHLPPAKVIGIGPGRMLHVERADELGRKYTTKHRSPSGGTVYKMPLEQQPLHRTRAETLWDDIKKQWYEKQDFSDGTSSVRYLTAAEASDIGEMDIVRTMDGHGRVVRMRVENI</sequence>
<reference evidence="1" key="1">
    <citation type="submission" date="2023-10" db="EMBL/GenBank/DDBJ databases">
        <title>Two new lytic phages for Micrococcus sp. strain 1402.</title>
        <authorList>
            <person name="Petrzik K."/>
        </authorList>
    </citation>
    <scope>NUCLEOTIDE SEQUENCE</scope>
</reference>